<dbReference type="KEGG" id="hoh:Hoch_3032"/>
<dbReference type="HOGENOM" id="CLU_2058094_0_0_7"/>
<name>D0LR30_HALO1</name>
<reference evidence="1 2" key="1">
    <citation type="journal article" date="2010" name="Stand. Genomic Sci.">
        <title>Complete genome sequence of Haliangium ochraceum type strain (SMP-2).</title>
        <authorList>
            <consortium name="US DOE Joint Genome Institute (JGI-PGF)"/>
            <person name="Ivanova N."/>
            <person name="Daum C."/>
            <person name="Lang E."/>
            <person name="Abt B."/>
            <person name="Kopitz M."/>
            <person name="Saunders E."/>
            <person name="Lapidus A."/>
            <person name="Lucas S."/>
            <person name="Glavina Del Rio T."/>
            <person name="Nolan M."/>
            <person name="Tice H."/>
            <person name="Copeland A."/>
            <person name="Cheng J.F."/>
            <person name="Chen F."/>
            <person name="Bruce D."/>
            <person name="Goodwin L."/>
            <person name="Pitluck S."/>
            <person name="Mavromatis K."/>
            <person name="Pati A."/>
            <person name="Mikhailova N."/>
            <person name="Chen A."/>
            <person name="Palaniappan K."/>
            <person name="Land M."/>
            <person name="Hauser L."/>
            <person name="Chang Y.J."/>
            <person name="Jeffries C.D."/>
            <person name="Detter J.C."/>
            <person name="Brettin T."/>
            <person name="Rohde M."/>
            <person name="Goker M."/>
            <person name="Bristow J."/>
            <person name="Markowitz V."/>
            <person name="Eisen J.A."/>
            <person name="Hugenholtz P."/>
            <person name="Kyrpides N.C."/>
            <person name="Klenk H.P."/>
        </authorList>
    </citation>
    <scope>NUCLEOTIDE SEQUENCE [LARGE SCALE GENOMIC DNA]</scope>
    <source>
        <strain evidence="2">DSM 14365 / CIP 107738 / JCM 11303 / AJ 13395 / SMP-2</strain>
    </source>
</reference>
<dbReference type="RefSeq" id="WP_012828138.1">
    <property type="nucleotide sequence ID" value="NC_013440.1"/>
</dbReference>
<organism evidence="1 2">
    <name type="scientific">Haliangium ochraceum (strain DSM 14365 / JCM 11303 / SMP-2)</name>
    <dbReference type="NCBI Taxonomy" id="502025"/>
    <lineage>
        <taxon>Bacteria</taxon>
        <taxon>Pseudomonadati</taxon>
        <taxon>Myxococcota</taxon>
        <taxon>Polyangia</taxon>
        <taxon>Haliangiales</taxon>
        <taxon>Kofleriaceae</taxon>
        <taxon>Haliangium</taxon>
    </lineage>
</organism>
<keyword evidence="2" id="KW-1185">Reference proteome</keyword>
<proteinExistence type="predicted"/>
<evidence type="ECO:0000313" key="1">
    <source>
        <dbReference type="EMBL" id="ACY15538.1"/>
    </source>
</evidence>
<dbReference type="EMBL" id="CP001804">
    <property type="protein sequence ID" value="ACY15538.1"/>
    <property type="molecule type" value="Genomic_DNA"/>
</dbReference>
<evidence type="ECO:0000313" key="2">
    <source>
        <dbReference type="Proteomes" id="UP000001880"/>
    </source>
</evidence>
<dbReference type="AlphaFoldDB" id="D0LR30"/>
<sequence>MSSDTQPDTVREKAADAALQFRMRGRYGSVDKAIDALARRKGLGEVERAALERALRDALAVMDAAQAFAAQQPTRPYLTAEQIPAALDALEAYLRERLPDAPPEAIARARTWLYFAHAH</sequence>
<protein>
    <submittedName>
        <fullName evidence="1">Uncharacterized protein</fullName>
    </submittedName>
</protein>
<accession>D0LR30</accession>
<dbReference type="Proteomes" id="UP000001880">
    <property type="component" value="Chromosome"/>
</dbReference>
<gene>
    <name evidence="1" type="ordered locus">Hoch_3032</name>
</gene>